<gene>
    <name evidence="1" type="ordered locus">Rahaq_1595</name>
</gene>
<dbReference type="eggNOG" id="COG3545">
    <property type="taxonomic scope" value="Bacteria"/>
</dbReference>
<dbReference type="Pfam" id="PF06821">
    <property type="entry name" value="Ser_hydrolase"/>
    <property type="match status" value="1"/>
</dbReference>
<evidence type="ECO:0000313" key="2">
    <source>
        <dbReference type="Proteomes" id="UP000007257"/>
    </source>
</evidence>
<accession>A0A0H3FDY0</accession>
<reference evidence="1 2" key="2">
    <citation type="journal article" date="2012" name="J. Bacteriol.">
        <title>Complete Genome Sequence of Rahnella sp. Strain Y9602, a Gammaproteobacterium Isolate from Metal- and Radionuclide-Contaminated Soil.</title>
        <authorList>
            <person name="Martinez R.J."/>
            <person name="Bruce D."/>
            <person name="Detter C."/>
            <person name="Goodwin L.A."/>
            <person name="Han J."/>
            <person name="Han C.S."/>
            <person name="Held B."/>
            <person name="Land M.L."/>
            <person name="Mikhailova N."/>
            <person name="Nolan M."/>
            <person name="Pennacchio L."/>
            <person name="Pitluck S."/>
            <person name="Tapia R."/>
            <person name="Woyke T."/>
            <person name="Sobecky P.A."/>
        </authorList>
    </citation>
    <scope>NUCLEOTIDE SEQUENCE [LARGE SCALE GENOMIC DNA]</scope>
    <source>
        <strain evidence="1 2">Y9602</strain>
    </source>
</reference>
<evidence type="ECO:0000313" key="1">
    <source>
        <dbReference type="EMBL" id="ADW73217.1"/>
    </source>
</evidence>
<dbReference type="Proteomes" id="UP000007257">
    <property type="component" value="Chromosome"/>
</dbReference>
<name>A0A0H3FDY0_RAHSY</name>
<protein>
    <recommendedName>
        <fullName evidence="3">Alpha/beta hydrolase</fullName>
    </recommendedName>
</protein>
<dbReference type="Gene3D" id="3.40.50.1820">
    <property type="entry name" value="alpha/beta hydrolase"/>
    <property type="match status" value="1"/>
</dbReference>
<reference evidence="2" key="1">
    <citation type="submission" date="2011-01" db="EMBL/GenBank/DDBJ databases">
        <title>Complete sequence of chromosome of Rahnella sp. Y9602.</title>
        <authorList>
            <consortium name="US DOE Joint Genome Institute"/>
            <person name="Lucas S."/>
            <person name="Copeland A."/>
            <person name="Lapidus A."/>
            <person name="Cheng J.-F."/>
            <person name="Goodwin L."/>
            <person name="Pitluck S."/>
            <person name="Lu M."/>
            <person name="Detter J.C."/>
            <person name="Han C."/>
            <person name="Tapia R."/>
            <person name="Land M."/>
            <person name="Hauser L."/>
            <person name="Kyrpides N."/>
            <person name="Ivanova N."/>
            <person name="Ovchinnikova G."/>
            <person name="Pagani I."/>
            <person name="Sobecky P.A."/>
            <person name="Martinez R.J."/>
            <person name="Woyke T."/>
        </authorList>
    </citation>
    <scope>NUCLEOTIDE SEQUENCE [LARGE SCALE GENOMIC DNA]</scope>
    <source>
        <strain evidence="2">Y9602</strain>
    </source>
</reference>
<dbReference type="HOGENOM" id="CLU_088863_0_1_6"/>
<dbReference type="AlphaFoldDB" id="A0A0H3FDY0"/>
<dbReference type="KEGG" id="rah:Rahaq_1595"/>
<proteinExistence type="predicted"/>
<sequence length="182" mass="20225">MNSSPEFTRMLVPGLRDSEAGHWQSRWHEQHPHWLRIKQRNWAQVDLEGWITAIDREQKQATSPLLLIGHSFGALASLVWANRHPQRVAGVMLVAPAEPVRFGLGDDILPAPLAVPGLLVASHTDPLLTFTRAEFWAQAWRCELADIGEAGHINVESGFGDWSWGLAKLEVFAAQLAANLSD</sequence>
<dbReference type="RefSeq" id="WP_013574919.1">
    <property type="nucleotide sequence ID" value="NC_015061.1"/>
</dbReference>
<dbReference type="OrthoDB" id="9804993at2"/>
<evidence type="ECO:0008006" key="3">
    <source>
        <dbReference type="Google" id="ProtNLM"/>
    </source>
</evidence>
<dbReference type="InterPro" id="IPR010662">
    <property type="entry name" value="RBBP9/YdeN"/>
</dbReference>
<organism evidence="1 2">
    <name type="scientific">Rahnella sp. (strain Y9602)</name>
    <dbReference type="NCBI Taxonomy" id="2703885"/>
    <lineage>
        <taxon>Bacteria</taxon>
        <taxon>Pseudomonadati</taxon>
        <taxon>Pseudomonadota</taxon>
        <taxon>Gammaproteobacteria</taxon>
        <taxon>Enterobacterales</taxon>
        <taxon>Yersiniaceae</taxon>
        <taxon>Rahnella</taxon>
    </lineage>
</organism>
<dbReference type="SUPFAM" id="SSF53474">
    <property type="entry name" value="alpha/beta-Hydrolases"/>
    <property type="match status" value="1"/>
</dbReference>
<dbReference type="InterPro" id="IPR029058">
    <property type="entry name" value="AB_hydrolase_fold"/>
</dbReference>
<dbReference type="EMBL" id="CP002505">
    <property type="protein sequence ID" value="ADW73217.1"/>
    <property type="molecule type" value="Genomic_DNA"/>
</dbReference>
<dbReference type="GO" id="GO:0016787">
    <property type="term" value="F:hydrolase activity"/>
    <property type="evidence" value="ECO:0007669"/>
    <property type="project" value="InterPro"/>
</dbReference>